<evidence type="ECO:0000313" key="1">
    <source>
        <dbReference type="Proteomes" id="UP000887576"/>
    </source>
</evidence>
<reference evidence="2" key="1">
    <citation type="submission" date="2022-11" db="UniProtKB">
        <authorList>
            <consortium name="WormBaseParasite"/>
        </authorList>
    </citation>
    <scope>IDENTIFICATION</scope>
</reference>
<organism evidence="1 2">
    <name type="scientific">Panagrolaimus sp. JU765</name>
    <dbReference type="NCBI Taxonomy" id="591449"/>
    <lineage>
        <taxon>Eukaryota</taxon>
        <taxon>Metazoa</taxon>
        <taxon>Ecdysozoa</taxon>
        <taxon>Nematoda</taxon>
        <taxon>Chromadorea</taxon>
        <taxon>Rhabditida</taxon>
        <taxon>Tylenchina</taxon>
        <taxon>Panagrolaimomorpha</taxon>
        <taxon>Panagrolaimoidea</taxon>
        <taxon>Panagrolaimidae</taxon>
        <taxon>Panagrolaimus</taxon>
    </lineage>
</organism>
<protein>
    <submittedName>
        <fullName evidence="2">3-oxo-5alpha-steroid 4-dehydrogenase (NADP(+))</fullName>
    </submittedName>
</protein>
<proteinExistence type="predicted"/>
<evidence type="ECO:0000313" key="2">
    <source>
        <dbReference type="WBParaSite" id="JU765_v2.g20133.t1"/>
    </source>
</evidence>
<dbReference type="WBParaSite" id="JU765_v2.g20133.t1">
    <property type="protein sequence ID" value="JU765_v2.g20133.t1"/>
    <property type="gene ID" value="JU765_v2.g20133"/>
</dbReference>
<accession>A0AC34QX77</accession>
<dbReference type="Proteomes" id="UP000887576">
    <property type="component" value="Unplaced"/>
</dbReference>
<sequence>MISGVITFLYMVLFKQRATYGRYGNEALFSSLAIPARIAWFVQESPSLLIPAVALAYFGDNMNLSKTIAFLMFVGHYWNRTLVYPFLINGGKPTPPHLMLMGVIFCTWNGFIQGFYHVKYADFAPDHPRQLVSQLGIALFFCGMFINIHSDSILRNLRQPGETGYKIPRGGMFEFISGANFFGEILEWTGYAIFCRSVPALAFAVFTFSNIGPRAVHHHEWYKTKFEDYPKDRQAVIPLLW</sequence>
<name>A0AC34QX77_9BILA</name>